<dbReference type="Proteomes" id="UP000616769">
    <property type="component" value="Unassembled WGS sequence"/>
</dbReference>
<dbReference type="EMBL" id="JXLN01000268">
    <property type="protein sequence ID" value="KPL97300.1"/>
    <property type="molecule type" value="Genomic_DNA"/>
</dbReference>
<evidence type="ECO:0000313" key="1">
    <source>
        <dbReference type="EMBL" id="KPL97300.1"/>
    </source>
</evidence>
<sequence length="57" mass="6526">MGIIITLILVYVICKFSKPRTIPVIQLSQLTRRTLMDTLNTTEIDHLSPPMPMDVEK</sequence>
<name>A0A131ZTH9_SARSC</name>
<dbReference type="VEuPathDB" id="VectorBase:SSCA007544"/>
<organism evidence="1 2">
    <name type="scientific">Sarcoptes scabiei</name>
    <name type="common">Itch mite</name>
    <name type="synonym">Acarus scabiei</name>
    <dbReference type="NCBI Taxonomy" id="52283"/>
    <lineage>
        <taxon>Eukaryota</taxon>
        <taxon>Metazoa</taxon>
        <taxon>Ecdysozoa</taxon>
        <taxon>Arthropoda</taxon>
        <taxon>Chelicerata</taxon>
        <taxon>Arachnida</taxon>
        <taxon>Acari</taxon>
        <taxon>Acariformes</taxon>
        <taxon>Sarcoptiformes</taxon>
        <taxon>Astigmata</taxon>
        <taxon>Psoroptidia</taxon>
        <taxon>Sarcoptoidea</taxon>
        <taxon>Sarcoptidae</taxon>
        <taxon>Sarcoptinae</taxon>
        <taxon>Sarcoptes</taxon>
    </lineage>
</organism>
<dbReference type="AlphaFoldDB" id="A0A131ZTH9"/>
<gene>
    <name evidence="1" type="ORF">QR98_0002520</name>
</gene>
<accession>A0A131ZTH9</accession>
<evidence type="ECO:0000313" key="2">
    <source>
        <dbReference type="Proteomes" id="UP000616769"/>
    </source>
</evidence>
<reference evidence="1 2" key="1">
    <citation type="journal article" date="2015" name="Parasit. Vectors">
        <title>Draft genome of the scabies mite.</title>
        <authorList>
            <person name="Rider S.D.Jr."/>
            <person name="Morgan M.S."/>
            <person name="Arlian L.G."/>
        </authorList>
    </citation>
    <scope>NUCLEOTIDE SEQUENCE [LARGE SCALE GENOMIC DNA]</scope>
    <source>
        <strain evidence="1">Arlian Lab</strain>
    </source>
</reference>
<proteinExistence type="predicted"/>
<comment type="caution">
    <text evidence="1">The sequence shown here is derived from an EMBL/GenBank/DDBJ whole genome shotgun (WGS) entry which is preliminary data.</text>
</comment>
<protein>
    <submittedName>
        <fullName evidence="1">Uncharacterized protein</fullName>
    </submittedName>
</protein>
<dbReference type="OrthoDB" id="6508513at2759"/>